<keyword evidence="3" id="KW-1185">Reference proteome</keyword>
<reference evidence="2 3" key="1">
    <citation type="submission" date="2019-03" db="EMBL/GenBank/DDBJ databases">
        <title>Above-ground endophytic microbial communities from plants in different locations in the United States.</title>
        <authorList>
            <person name="Frank C."/>
        </authorList>
    </citation>
    <scope>NUCLEOTIDE SEQUENCE [LARGE SCALE GENOMIC DNA]</scope>
    <source>
        <strain evidence="2 3">LP_13_YM</strain>
    </source>
</reference>
<feature type="transmembrane region" description="Helical" evidence="1">
    <location>
        <begin position="47"/>
        <end position="66"/>
    </location>
</feature>
<comment type="caution">
    <text evidence="2">The sequence shown here is derived from an EMBL/GenBank/DDBJ whole genome shotgun (WGS) entry which is preliminary data.</text>
</comment>
<dbReference type="EMBL" id="SMCS01000002">
    <property type="protein sequence ID" value="TCV95975.1"/>
    <property type="molecule type" value="Genomic_DNA"/>
</dbReference>
<sequence length="134" mass="14888">MATVDYRSDPKISEKWKARFAFFDQFGAPNTPEYKAELKTLPFGKKILINTNIWAFFFGPIAMAVMGIWRKALSLLGIIIAVSIVLAVLNVPDAATRGVGVAFGFMCAICTNYAVYLKKVKGQDGWNPFEGMRL</sequence>
<keyword evidence="1" id="KW-1133">Transmembrane helix</keyword>
<name>A0A4R3YSK3_9GAMM</name>
<proteinExistence type="predicted"/>
<dbReference type="InterPro" id="IPR024399">
    <property type="entry name" value="DUF2628"/>
</dbReference>
<evidence type="ECO:0000313" key="2">
    <source>
        <dbReference type="EMBL" id="TCV95975.1"/>
    </source>
</evidence>
<feature type="transmembrane region" description="Helical" evidence="1">
    <location>
        <begin position="98"/>
        <end position="117"/>
    </location>
</feature>
<feature type="transmembrane region" description="Helical" evidence="1">
    <location>
        <begin position="73"/>
        <end position="92"/>
    </location>
</feature>
<keyword evidence="1" id="KW-0812">Transmembrane</keyword>
<accession>A0A4R3YSK3</accession>
<dbReference type="Proteomes" id="UP000295645">
    <property type="component" value="Unassembled WGS sequence"/>
</dbReference>
<dbReference type="RefSeq" id="WP_132142200.1">
    <property type="nucleotide sequence ID" value="NZ_SMCS01000002.1"/>
</dbReference>
<gene>
    <name evidence="2" type="ORF">EC912_102323</name>
</gene>
<dbReference type="Pfam" id="PF10947">
    <property type="entry name" value="DUF2628"/>
    <property type="match status" value="1"/>
</dbReference>
<evidence type="ECO:0000313" key="3">
    <source>
        <dbReference type="Proteomes" id="UP000295645"/>
    </source>
</evidence>
<dbReference type="AlphaFoldDB" id="A0A4R3YSK3"/>
<evidence type="ECO:0000256" key="1">
    <source>
        <dbReference type="SAM" id="Phobius"/>
    </source>
</evidence>
<organism evidence="2 3">
    <name type="scientific">Luteibacter rhizovicinus</name>
    <dbReference type="NCBI Taxonomy" id="242606"/>
    <lineage>
        <taxon>Bacteria</taxon>
        <taxon>Pseudomonadati</taxon>
        <taxon>Pseudomonadota</taxon>
        <taxon>Gammaproteobacteria</taxon>
        <taxon>Lysobacterales</taxon>
        <taxon>Rhodanobacteraceae</taxon>
        <taxon>Luteibacter</taxon>
    </lineage>
</organism>
<protein>
    <submittedName>
        <fullName evidence="2">Uncharacterized protein DUF2628</fullName>
    </submittedName>
</protein>
<dbReference type="OrthoDB" id="4727912at2"/>
<keyword evidence="1" id="KW-0472">Membrane</keyword>